<sequence>MPSPIKPTNKQRQHERVAAKARVVRAYKDGEDWREVATYNDVSYSTARRAVLNADGDPKTHGGVREARVKMTVEAMGKLEEYLDEDCHHTCEQMRDRLRSDLGVTVSTCSVRRALQGMVYSLKKLHIEKITMNNTVNKDIRKELVEKLEKHMSRGDMVVFQDETNFNMYLSRNEVYSRVGERATVALTPSQEANLHVEGGVSSGTGIVLMRPHAGSVTKQENARFVADLFTAALRTEEYSELAPTNKLVIVTDNAPAHSEVETLEREMLVADGIMNGDKLVVLRHAPYSPMLNPIEGCSRRRCAASSRSEAKNCW</sequence>
<protein>
    <submittedName>
        <fullName evidence="2">Unnamed protein product</fullName>
    </submittedName>
</protein>
<dbReference type="GO" id="GO:0003676">
    <property type="term" value="F:nucleic acid binding"/>
    <property type="evidence" value="ECO:0007669"/>
    <property type="project" value="InterPro"/>
</dbReference>
<dbReference type="Proteomes" id="UP001165121">
    <property type="component" value="Unassembled WGS sequence"/>
</dbReference>
<dbReference type="Gene3D" id="3.30.420.10">
    <property type="entry name" value="Ribonuclease H-like superfamily/Ribonuclease H"/>
    <property type="match status" value="1"/>
</dbReference>
<evidence type="ECO:0000313" key="3">
    <source>
        <dbReference type="Proteomes" id="UP001165121"/>
    </source>
</evidence>
<dbReference type="SUPFAM" id="SSF46689">
    <property type="entry name" value="Homeodomain-like"/>
    <property type="match status" value="1"/>
</dbReference>
<evidence type="ECO:0000313" key="2">
    <source>
        <dbReference type="EMBL" id="GMF60940.1"/>
    </source>
</evidence>
<accession>A0A9W7D6P8</accession>
<name>A0A9W7D6P8_9STRA</name>
<organism evidence="2 3">
    <name type="scientific">Phytophthora fragariaefolia</name>
    <dbReference type="NCBI Taxonomy" id="1490495"/>
    <lineage>
        <taxon>Eukaryota</taxon>
        <taxon>Sar</taxon>
        <taxon>Stramenopiles</taxon>
        <taxon>Oomycota</taxon>
        <taxon>Peronosporomycetes</taxon>
        <taxon>Peronosporales</taxon>
        <taxon>Peronosporaceae</taxon>
        <taxon>Phytophthora</taxon>
    </lineage>
</organism>
<dbReference type="OrthoDB" id="6231388at2759"/>
<comment type="caution">
    <text evidence="2">The sequence shown here is derived from an EMBL/GenBank/DDBJ whole genome shotgun (WGS) entry which is preliminary data.</text>
</comment>
<feature type="domain" description="Tc1-like transposase DDE" evidence="1">
    <location>
        <begin position="158"/>
        <end position="299"/>
    </location>
</feature>
<gene>
    <name evidence="2" type="ORF">Pfra01_002650700</name>
</gene>
<dbReference type="Pfam" id="PF13358">
    <property type="entry name" value="DDE_3"/>
    <property type="match status" value="1"/>
</dbReference>
<dbReference type="InterPro" id="IPR009057">
    <property type="entry name" value="Homeodomain-like_sf"/>
</dbReference>
<dbReference type="InterPro" id="IPR038717">
    <property type="entry name" value="Tc1-like_DDE_dom"/>
</dbReference>
<keyword evidence="3" id="KW-1185">Reference proteome</keyword>
<dbReference type="InterPro" id="IPR036397">
    <property type="entry name" value="RNaseH_sf"/>
</dbReference>
<reference evidence="2" key="1">
    <citation type="submission" date="2023-04" db="EMBL/GenBank/DDBJ databases">
        <title>Phytophthora fragariaefolia NBRC 109709.</title>
        <authorList>
            <person name="Ichikawa N."/>
            <person name="Sato H."/>
            <person name="Tonouchi N."/>
        </authorList>
    </citation>
    <scope>NUCLEOTIDE SEQUENCE</scope>
    <source>
        <strain evidence="2">NBRC 109709</strain>
    </source>
</reference>
<proteinExistence type="predicted"/>
<dbReference type="EMBL" id="BSXT01005579">
    <property type="protein sequence ID" value="GMF60940.1"/>
    <property type="molecule type" value="Genomic_DNA"/>
</dbReference>
<evidence type="ECO:0000259" key="1">
    <source>
        <dbReference type="Pfam" id="PF13358"/>
    </source>
</evidence>
<dbReference type="AlphaFoldDB" id="A0A9W7D6P8"/>